<proteinExistence type="predicted"/>
<evidence type="ECO:0000256" key="3">
    <source>
        <dbReference type="ARBA" id="ARBA00022989"/>
    </source>
</evidence>
<name>A0A521CEX3_9EURY</name>
<accession>A0A521CEX3</accession>
<feature type="transmembrane region" description="Helical" evidence="5">
    <location>
        <begin position="129"/>
        <end position="149"/>
    </location>
</feature>
<reference evidence="6 7" key="1">
    <citation type="submission" date="2017-05" db="EMBL/GenBank/DDBJ databases">
        <authorList>
            <person name="Varghese N."/>
            <person name="Submissions S."/>
        </authorList>
    </citation>
    <scope>NUCLEOTIDE SEQUENCE [LARGE SCALE GENOMIC DNA]</scope>
    <source>
        <strain evidence="6 7">DSM 19504</strain>
    </source>
</reference>
<protein>
    <submittedName>
        <fullName evidence="6">4-hydroxybenzoate polyprenyltransferase</fullName>
    </submittedName>
</protein>
<feature type="transmembrane region" description="Helical" evidence="5">
    <location>
        <begin position="189"/>
        <end position="206"/>
    </location>
</feature>
<dbReference type="Proteomes" id="UP000319712">
    <property type="component" value="Unassembled WGS sequence"/>
</dbReference>
<feature type="transmembrane region" description="Helical" evidence="5">
    <location>
        <begin position="105"/>
        <end position="123"/>
    </location>
</feature>
<gene>
    <name evidence="6" type="ORF">SAMN06264867_104144</name>
</gene>
<evidence type="ECO:0000313" key="6">
    <source>
        <dbReference type="EMBL" id="SMO57952.1"/>
    </source>
</evidence>
<dbReference type="GO" id="GO:0016765">
    <property type="term" value="F:transferase activity, transferring alkyl or aryl (other than methyl) groups"/>
    <property type="evidence" value="ECO:0007669"/>
    <property type="project" value="InterPro"/>
</dbReference>
<dbReference type="GO" id="GO:0005886">
    <property type="term" value="C:plasma membrane"/>
    <property type="evidence" value="ECO:0007669"/>
    <property type="project" value="UniProtKB-SubCell"/>
</dbReference>
<comment type="subcellular location">
    <subcellularLocation>
        <location evidence="1">Cell membrane</location>
        <topology evidence="1">Multi-pass membrane protein</topology>
    </subcellularLocation>
</comment>
<keyword evidence="2 5" id="KW-0812">Transmembrane</keyword>
<evidence type="ECO:0000256" key="1">
    <source>
        <dbReference type="ARBA" id="ARBA00004651"/>
    </source>
</evidence>
<feature type="transmembrane region" description="Helical" evidence="5">
    <location>
        <begin position="239"/>
        <end position="257"/>
    </location>
</feature>
<evidence type="ECO:0000256" key="5">
    <source>
        <dbReference type="SAM" id="Phobius"/>
    </source>
</evidence>
<keyword evidence="3 5" id="KW-1133">Transmembrane helix</keyword>
<keyword evidence="4 5" id="KW-0472">Membrane</keyword>
<feature type="transmembrane region" description="Helical" evidence="5">
    <location>
        <begin position="41"/>
        <end position="59"/>
    </location>
</feature>
<feature type="transmembrane region" description="Helical" evidence="5">
    <location>
        <begin position="161"/>
        <end position="183"/>
    </location>
</feature>
<dbReference type="RefSeq" id="WP_142986206.1">
    <property type="nucleotide sequence ID" value="NZ_FXTD01000004.1"/>
</dbReference>
<dbReference type="Pfam" id="PF01040">
    <property type="entry name" value="UbiA"/>
    <property type="match status" value="1"/>
</dbReference>
<dbReference type="InterPro" id="IPR000537">
    <property type="entry name" value="UbiA_prenyltransferase"/>
</dbReference>
<dbReference type="AlphaFoldDB" id="A0A521CEX3"/>
<dbReference type="Gene3D" id="1.20.120.1780">
    <property type="entry name" value="UbiA prenyltransferase"/>
    <property type="match status" value="1"/>
</dbReference>
<feature type="transmembrane region" description="Helical" evidence="5">
    <location>
        <begin position="65"/>
        <end position="84"/>
    </location>
</feature>
<dbReference type="OrthoDB" id="293340at2157"/>
<keyword evidence="7" id="KW-1185">Reference proteome</keyword>
<feature type="transmembrane region" description="Helical" evidence="5">
    <location>
        <begin position="263"/>
        <end position="282"/>
    </location>
</feature>
<organism evidence="6 7">
    <name type="scientific">Halorubrum cibi</name>
    <dbReference type="NCBI Taxonomy" id="413815"/>
    <lineage>
        <taxon>Archaea</taxon>
        <taxon>Methanobacteriati</taxon>
        <taxon>Methanobacteriota</taxon>
        <taxon>Stenosarchaea group</taxon>
        <taxon>Halobacteria</taxon>
        <taxon>Halobacteriales</taxon>
        <taxon>Haloferacaceae</taxon>
        <taxon>Halorubrum</taxon>
    </lineage>
</organism>
<sequence>MASETNELPASTGDFAPWRAAVPASIVDVGYRIRDVLTYSSAYLVFIAMIEVLTVHIVLSLPLNPAPVVVGLVTFAVYAGDRIADADDDAISSPERSAFVTRHRTLLSVLTAITYGLAIALSLTGGPFALAITLLPGGFWILYASDWLPTFGSYFKRLKRVLVVNSTIVASAWAIAVVGLPIAFAEASVTPLATVVFVYFLVDTFVNTEIPNVRDVKADEAVGVSTLPVVFGIRRTRRILYGLDLALIAFVVAALSSGILTTAVAAAILVGLGYALVLAWFVGRNTAPGRLAIAGEAKHLVVFALLLVFTTGV</sequence>
<evidence type="ECO:0000256" key="2">
    <source>
        <dbReference type="ARBA" id="ARBA00022692"/>
    </source>
</evidence>
<dbReference type="EMBL" id="FXTD01000004">
    <property type="protein sequence ID" value="SMO57952.1"/>
    <property type="molecule type" value="Genomic_DNA"/>
</dbReference>
<keyword evidence="6" id="KW-0808">Transferase</keyword>
<evidence type="ECO:0000256" key="4">
    <source>
        <dbReference type="ARBA" id="ARBA00023136"/>
    </source>
</evidence>
<evidence type="ECO:0000313" key="7">
    <source>
        <dbReference type="Proteomes" id="UP000319712"/>
    </source>
</evidence>